<comment type="subcellular location">
    <subcellularLocation>
        <location evidence="1">Cell inner membrane</location>
        <topology evidence="1">Multi-pass membrane protein</topology>
    </subcellularLocation>
</comment>
<organism evidence="9">
    <name type="scientific">marine sediment metagenome</name>
    <dbReference type="NCBI Taxonomy" id="412755"/>
    <lineage>
        <taxon>unclassified sequences</taxon>
        <taxon>metagenomes</taxon>
        <taxon>ecological metagenomes</taxon>
    </lineage>
</organism>
<gene>
    <name evidence="9" type="ORF">S01H1_15856</name>
</gene>
<feature type="transmembrane region" description="Helical" evidence="7">
    <location>
        <begin position="142"/>
        <end position="168"/>
    </location>
</feature>
<feature type="transmembrane region" description="Helical" evidence="7">
    <location>
        <begin position="175"/>
        <end position="194"/>
    </location>
</feature>
<evidence type="ECO:0000256" key="5">
    <source>
        <dbReference type="ARBA" id="ARBA00022989"/>
    </source>
</evidence>
<dbReference type="PANTHER" id="PTHR30413">
    <property type="entry name" value="INNER MEMBRANE TRANSPORT PERMEASE"/>
    <property type="match status" value="1"/>
</dbReference>
<dbReference type="EMBL" id="BARS01008303">
    <property type="protein sequence ID" value="GAF76802.1"/>
    <property type="molecule type" value="Genomic_DNA"/>
</dbReference>
<dbReference type="GO" id="GO:0015920">
    <property type="term" value="P:lipopolysaccharide transport"/>
    <property type="evidence" value="ECO:0007669"/>
    <property type="project" value="TreeGrafter"/>
</dbReference>
<keyword evidence="3" id="KW-1003">Cell membrane</keyword>
<evidence type="ECO:0000256" key="7">
    <source>
        <dbReference type="SAM" id="Phobius"/>
    </source>
</evidence>
<evidence type="ECO:0000256" key="4">
    <source>
        <dbReference type="ARBA" id="ARBA00022692"/>
    </source>
</evidence>
<dbReference type="GO" id="GO:0140359">
    <property type="term" value="F:ABC-type transporter activity"/>
    <property type="evidence" value="ECO:0007669"/>
    <property type="project" value="InterPro"/>
</dbReference>
<evidence type="ECO:0000256" key="6">
    <source>
        <dbReference type="ARBA" id="ARBA00023136"/>
    </source>
</evidence>
<evidence type="ECO:0000256" key="2">
    <source>
        <dbReference type="ARBA" id="ARBA00022448"/>
    </source>
</evidence>
<keyword evidence="4 7" id="KW-0812">Transmembrane</keyword>
<dbReference type="PANTHER" id="PTHR30413:SF8">
    <property type="entry name" value="TRANSPORT PERMEASE PROTEIN"/>
    <property type="match status" value="1"/>
</dbReference>
<sequence length="307" mass="34774">MPQSKAMSEFAEVWRYREVLLNLVRRNLKVRYKNSVLGFAWSLLNPLMQIGVWYFLFKIILGRDEPDFMAVLITGFLPWLFFSQTVLDSTACVSQEMALVKKAYFPRTILPLAVLFSNLIHLGFAFIVLIGLFAFWRVDVNLNYWLVIPSTLLLILFAYGLSAMLAAWSVFYQDVKFIVSNLLGLWFFLTPVLYPLHLVLGKQMAAPENWLERLMANWLPYIKELYVLDPVTIGIMGYRSALLHGGANPIVVANPNNLPELAARQAALQGAYPLLPYILGALAISVVTAVVGHIIFMRRAPLFAEQG</sequence>
<evidence type="ECO:0000259" key="8">
    <source>
        <dbReference type="Pfam" id="PF01061"/>
    </source>
</evidence>
<comment type="caution">
    <text evidence="9">The sequence shown here is derived from an EMBL/GenBank/DDBJ whole genome shotgun (WGS) entry which is preliminary data.</text>
</comment>
<keyword evidence="5 7" id="KW-1133">Transmembrane helix</keyword>
<dbReference type="InterPro" id="IPR013525">
    <property type="entry name" value="ABC2_TM"/>
</dbReference>
<dbReference type="Pfam" id="PF01061">
    <property type="entry name" value="ABC2_membrane"/>
    <property type="match status" value="1"/>
</dbReference>
<dbReference type="AlphaFoldDB" id="X0SLN3"/>
<keyword evidence="6 7" id="KW-0472">Membrane</keyword>
<feature type="transmembrane region" description="Helical" evidence="7">
    <location>
        <begin position="274"/>
        <end position="296"/>
    </location>
</feature>
<feature type="transmembrane region" description="Helical" evidence="7">
    <location>
        <begin position="108"/>
        <end position="136"/>
    </location>
</feature>
<keyword evidence="2" id="KW-0813">Transport</keyword>
<name>X0SLN3_9ZZZZ</name>
<accession>X0SLN3</accession>
<feature type="transmembrane region" description="Helical" evidence="7">
    <location>
        <begin position="68"/>
        <end position="87"/>
    </location>
</feature>
<dbReference type="GO" id="GO:0005886">
    <property type="term" value="C:plasma membrane"/>
    <property type="evidence" value="ECO:0007669"/>
    <property type="project" value="UniProtKB-SubCell"/>
</dbReference>
<evidence type="ECO:0000313" key="9">
    <source>
        <dbReference type="EMBL" id="GAF76802.1"/>
    </source>
</evidence>
<reference evidence="9" key="1">
    <citation type="journal article" date="2014" name="Front. Microbiol.">
        <title>High frequency of phylogenetically diverse reductive dehalogenase-homologous genes in deep subseafloor sedimentary metagenomes.</title>
        <authorList>
            <person name="Kawai M."/>
            <person name="Futagami T."/>
            <person name="Toyoda A."/>
            <person name="Takaki Y."/>
            <person name="Nishi S."/>
            <person name="Hori S."/>
            <person name="Arai W."/>
            <person name="Tsubouchi T."/>
            <person name="Morono Y."/>
            <person name="Uchiyama I."/>
            <person name="Ito T."/>
            <person name="Fujiyama A."/>
            <person name="Inagaki F."/>
            <person name="Takami H."/>
        </authorList>
    </citation>
    <scope>NUCLEOTIDE SEQUENCE</scope>
    <source>
        <strain evidence="9">Expedition CK06-06</strain>
    </source>
</reference>
<protein>
    <recommendedName>
        <fullName evidence="8">ABC-2 type transporter transmembrane domain-containing protein</fullName>
    </recommendedName>
</protein>
<feature type="transmembrane region" description="Helical" evidence="7">
    <location>
        <begin position="35"/>
        <end position="56"/>
    </location>
</feature>
<evidence type="ECO:0000256" key="1">
    <source>
        <dbReference type="ARBA" id="ARBA00004429"/>
    </source>
</evidence>
<feature type="domain" description="ABC-2 type transporter transmembrane" evidence="8">
    <location>
        <begin position="21"/>
        <end position="198"/>
    </location>
</feature>
<proteinExistence type="predicted"/>
<evidence type="ECO:0000256" key="3">
    <source>
        <dbReference type="ARBA" id="ARBA00022475"/>
    </source>
</evidence>